<accession>A0A5C2SDL5</accession>
<dbReference type="Proteomes" id="UP000313359">
    <property type="component" value="Unassembled WGS sequence"/>
</dbReference>
<feature type="transmembrane region" description="Helical" evidence="9">
    <location>
        <begin position="313"/>
        <end position="334"/>
    </location>
</feature>
<dbReference type="PANTHER" id="PTHR48022:SF37">
    <property type="entry name" value="MAJOR FACILITATOR SUPERFAMILY (MFS) PROFILE DOMAIN-CONTAINING PROTEIN-RELATED"/>
    <property type="match status" value="1"/>
</dbReference>
<feature type="domain" description="Major facilitator superfamily (MFS) profile" evidence="10">
    <location>
        <begin position="64"/>
        <end position="502"/>
    </location>
</feature>
<comment type="subcellular location">
    <subcellularLocation>
        <location evidence="1">Membrane</location>
        <topology evidence="1">Multi-pass membrane protein</topology>
    </subcellularLocation>
</comment>
<dbReference type="Gene3D" id="1.20.1250.20">
    <property type="entry name" value="MFS general substrate transporter like domains"/>
    <property type="match status" value="1"/>
</dbReference>
<dbReference type="Pfam" id="PF00083">
    <property type="entry name" value="Sugar_tr"/>
    <property type="match status" value="1"/>
</dbReference>
<keyword evidence="6 9" id="KW-0472">Membrane</keyword>
<comment type="catalytic activity">
    <reaction evidence="7">
        <text>myo-inositol(out) + H(+)(out) = myo-inositol(in) + H(+)(in)</text>
        <dbReference type="Rhea" id="RHEA:60364"/>
        <dbReference type="ChEBI" id="CHEBI:15378"/>
        <dbReference type="ChEBI" id="CHEBI:17268"/>
    </reaction>
</comment>
<evidence type="ECO:0000256" key="6">
    <source>
        <dbReference type="ARBA" id="ARBA00023136"/>
    </source>
</evidence>
<feature type="transmembrane region" description="Helical" evidence="9">
    <location>
        <begin position="477"/>
        <end position="498"/>
    </location>
</feature>
<feature type="transmembrane region" description="Helical" evidence="9">
    <location>
        <begin position="105"/>
        <end position="125"/>
    </location>
</feature>
<evidence type="ECO:0000259" key="10">
    <source>
        <dbReference type="PROSITE" id="PS50850"/>
    </source>
</evidence>
<keyword evidence="5 9" id="KW-1133">Transmembrane helix</keyword>
<dbReference type="InterPro" id="IPR005828">
    <property type="entry name" value="MFS_sugar_transport-like"/>
</dbReference>
<dbReference type="PROSITE" id="PS00217">
    <property type="entry name" value="SUGAR_TRANSPORT_2"/>
    <property type="match status" value="1"/>
</dbReference>
<evidence type="ECO:0000256" key="7">
    <source>
        <dbReference type="ARBA" id="ARBA00049119"/>
    </source>
</evidence>
<feature type="transmembrane region" description="Helical" evidence="9">
    <location>
        <begin position="380"/>
        <end position="401"/>
    </location>
</feature>
<feature type="transmembrane region" description="Helical" evidence="9">
    <location>
        <begin position="354"/>
        <end position="371"/>
    </location>
</feature>
<dbReference type="SUPFAM" id="SSF103473">
    <property type="entry name" value="MFS general substrate transporter"/>
    <property type="match status" value="1"/>
</dbReference>
<evidence type="ECO:0000256" key="9">
    <source>
        <dbReference type="SAM" id="Phobius"/>
    </source>
</evidence>
<evidence type="ECO:0000256" key="2">
    <source>
        <dbReference type="ARBA" id="ARBA00010992"/>
    </source>
</evidence>
<keyword evidence="4 9" id="KW-0812">Transmembrane</keyword>
<dbReference type="STRING" id="1328759.A0A5C2SDL5"/>
<comment type="similarity">
    <text evidence="2 8">Belongs to the major facilitator superfamily. Sugar transporter (TC 2.A.1.1) family.</text>
</comment>
<evidence type="ECO:0000313" key="11">
    <source>
        <dbReference type="EMBL" id="RPD61327.1"/>
    </source>
</evidence>
<dbReference type="InterPro" id="IPR020846">
    <property type="entry name" value="MFS_dom"/>
</dbReference>
<feature type="transmembrane region" description="Helical" evidence="9">
    <location>
        <begin position="223"/>
        <end position="244"/>
    </location>
</feature>
<gene>
    <name evidence="11" type="ORF">L227DRAFT_65461</name>
</gene>
<organism evidence="11 12">
    <name type="scientific">Lentinus tigrinus ALCF2SS1-6</name>
    <dbReference type="NCBI Taxonomy" id="1328759"/>
    <lineage>
        <taxon>Eukaryota</taxon>
        <taxon>Fungi</taxon>
        <taxon>Dikarya</taxon>
        <taxon>Basidiomycota</taxon>
        <taxon>Agaricomycotina</taxon>
        <taxon>Agaricomycetes</taxon>
        <taxon>Polyporales</taxon>
        <taxon>Polyporaceae</taxon>
        <taxon>Lentinus</taxon>
    </lineage>
</organism>
<reference evidence="11" key="1">
    <citation type="journal article" date="2018" name="Genome Biol. Evol.">
        <title>Genomics and development of Lentinus tigrinus, a white-rot wood-decaying mushroom with dimorphic fruiting bodies.</title>
        <authorList>
            <person name="Wu B."/>
            <person name="Xu Z."/>
            <person name="Knudson A."/>
            <person name="Carlson A."/>
            <person name="Chen N."/>
            <person name="Kovaka S."/>
            <person name="LaButti K."/>
            <person name="Lipzen A."/>
            <person name="Pennachio C."/>
            <person name="Riley R."/>
            <person name="Schakwitz W."/>
            <person name="Umezawa K."/>
            <person name="Ohm R.A."/>
            <person name="Grigoriev I.V."/>
            <person name="Nagy L.G."/>
            <person name="Gibbons J."/>
            <person name="Hibbett D."/>
        </authorList>
    </citation>
    <scope>NUCLEOTIDE SEQUENCE [LARGE SCALE GENOMIC DNA]</scope>
    <source>
        <strain evidence="11">ALCF2SS1-6</strain>
    </source>
</reference>
<feature type="transmembrane region" description="Helical" evidence="9">
    <location>
        <begin position="413"/>
        <end position="437"/>
    </location>
</feature>
<dbReference type="FunFam" id="1.20.1250.20:FF:000090">
    <property type="entry name" value="MFS sugar transporter, putative"/>
    <property type="match status" value="1"/>
</dbReference>
<feature type="transmembrane region" description="Helical" evidence="9">
    <location>
        <begin position="59"/>
        <end position="85"/>
    </location>
</feature>
<evidence type="ECO:0000256" key="1">
    <source>
        <dbReference type="ARBA" id="ARBA00004141"/>
    </source>
</evidence>
<dbReference type="InterPro" id="IPR005829">
    <property type="entry name" value="Sugar_transporter_CS"/>
</dbReference>
<keyword evidence="3 8" id="KW-0813">Transport</keyword>
<dbReference type="PANTHER" id="PTHR48022">
    <property type="entry name" value="PLASTIDIC GLUCOSE TRANSPORTER 4"/>
    <property type="match status" value="1"/>
</dbReference>
<evidence type="ECO:0000256" key="3">
    <source>
        <dbReference type="ARBA" id="ARBA00022448"/>
    </source>
</evidence>
<feature type="transmembrane region" description="Helical" evidence="9">
    <location>
        <begin position="132"/>
        <end position="151"/>
    </location>
</feature>
<feature type="transmembrane region" description="Helical" evidence="9">
    <location>
        <begin position="17"/>
        <end position="38"/>
    </location>
</feature>
<dbReference type="PRINTS" id="PR00171">
    <property type="entry name" value="SUGRTRNSPORT"/>
</dbReference>
<name>A0A5C2SDL5_9APHY</name>
<feature type="transmembrane region" description="Helical" evidence="9">
    <location>
        <begin position="197"/>
        <end position="217"/>
    </location>
</feature>
<dbReference type="PROSITE" id="PS50850">
    <property type="entry name" value="MFS"/>
    <property type="match status" value="1"/>
</dbReference>
<dbReference type="PROSITE" id="PS00216">
    <property type="entry name" value="SUGAR_TRANSPORT_1"/>
    <property type="match status" value="1"/>
</dbReference>
<dbReference type="InterPro" id="IPR036259">
    <property type="entry name" value="MFS_trans_sf"/>
</dbReference>
<dbReference type="GO" id="GO:0005351">
    <property type="term" value="F:carbohydrate:proton symporter activity"/>
    <property type="evidence" value="ECO:0007669"/>
    <property type="project" value="TreeGrafter"/>
</dbReference>
<dbReference type="GO" id="GO:0016020">
    <property type="term" value="C:membrane"/>
    <property type="evidence" value="ECO:0007669"/>
    <property type="project" value="UniProtKB-SubCell"/>
</dbReference>
<sequence>MLGRGYIIGERGLARNTATLCFAFAIVFAFVVPILSPQGRWHTRTSRKSPTVMVLSPKVYTWLCGLFAALGSVTFGYDLGIIASILPAEDFIATTGNPDSTAQGLIVGCLLLGAFASNIYVGNLADMVGRRVAILAGCIVFLLGGGIQAGAQNIHYMYGGRFLAGMGIGMLAMLAPLYQAEIAHPSIRGRLTTLQQFMLGIGALIASFIGYGCYHGLSGQAQWRVPLAIQLLPALPLAFFILLLPESPRYLAMKDRNEEALRVLARLHAHGDIHDSFVVSEHREILAQVQIERQETRDAWAQLFLVKSNFRRLLLGVAIQFSIQLTGVSVIQYYAPLIFESIGIDTSTTLGLQSGNSVIALIGEACCIWFIDRLGRRGPFIWGNALSGLTFVIGTIIIAVYPASTNNHNASRAFVAMTWLFNLVFSSCLGPLSWAIPVEMFNSATRARATAITSSAAWISNFMIAQVSPIAFDRVGWKYYIVFAICGFSNALFFWAFLPETKGIPLEELDTYFEGMPIFVPGSKVHVPEDPNQREEELRQGKVMVPERAESDILDEKEKATIEHVA</sequence>
<evidence type="ECO:0000256" key="8">
    <source>
        <dbReference type="RuleBase" id="RU003346"/>
    </source>
</evidence>
<keyword evidence="12" id="KW-1185">Reference proteome</keyword>
<dbReference type="NCBIfam" id="TIGR00879">
    <property type="entry name" value="SP"/>
    <property type="match status" value="1"/>
</dbReference>
<proteinExistence type="inferred from homology"/>
<protein>
    <submittedName>
        <fullName evidence="11">General substrate transporter</fullName>
    </submittedName>
</protein>
<evidence type="ECO:0000313" key="12">
    <source>
        <dbReference type="Proteomes" id="UP000313359"/>
    </source>
</evidence>
<evidence type="ECO:0000256" key="5">
    <source>
        <dbReference type="ARBA" id="ARBA00022989"/>
    </source>
</evidence>
<evidence type="ECO:0000256" key="4">
    <source>
        <dbReference type="ARBA" id="ARBA00022692"/>
    </source>
</evidence>
<dbReference type="InterPro" id="IPR003663">
    <property type="entry name" value="Sugar/inositol_transpt"/>
</dbReference>
<feature type="transmembrane region" description="Helical" evidence="9">
    <location>
        <begin position="157"/>
        <end position="177"/>
    </location>
</feature>
<dbReference type="InterPro" id="IPR050360">
    <property type="entry name" value="MFS_Sugar_Transporters"/>
</dbReference>
<dbReference type="AlphaFoldDB" id="A0A5C2SDL5"/>
<dbReference type="OrthoDB" id="4142200at2759"/>
<dbReference type="EMBL" id="ML122262">
    <property type="protein sequence ID" value="RPD61327.1"/>
    <property type="molecule type" value="Genomic_DNA"/>
</dbReference>